<evidence type="ECO:0000259" key="2">
    <source>
        <dbReference type="Pfam" id="PF07859"/>
    </source>
</evidence>
<dbReference type="Gene3D" id="3.40.50.1820">
    <property type="entry name" value="alpha/beta hydrolase"/>
    <property type="match status" value="1"/>
</dbReference>
<protein>
    <recommendedName>
        <fullName evidence="2">Alpha/beta hydrolase fold-3 domain-containing protein</fullName>
    </recommendedName>
</protein>
<reference evidence="3 4" key="1">
    <citation type="submission" date="2019-12" db="EMBL/GenBank/DDBJ databases">
        <authorList>
            <person name="Floudas D."/>
            <person name="Bentzer J."/>
            <person name="Ahren D."/>
            <person name="Johansson T."/>
            <person name="Persson P."/>
            <person name="Tunlid A."/>
        </authorList>
    </citation>
    <scope>NUCLEOTIDE SEQUENCE [LARGE SCALE GENOMIC DNA]</scope>
    <source>
        <strain evidence="3 4">CBS 102.39</strain>
    </source>
</reference>
<dbReference type="InterPro" id="IPR029058">
    <property type="entry name" value="AB_hydrolase_fold"/>
</dbReference>
<dbReference type="EMBL" id="JAACJL010000057">
    <property type="protein sequence ID" value="KAF4611506.1"/>
    <property type="molecule type" value="Genomic_DNA"/>
</dbReference>
<accession>A0A8H4QIQ1</accession>
<gene>
    <name evidence="3" type="ORF">D9613_003874</name>
</gene>
<evidence type="ECO:0000313" key="4">
    <source>
        <dbReference type="Proteomes" id="UP000521872"/>
    </source>
</evidence>
<dbReference type="PANTHER" id="PTHR48081:SF31">
    <property type="entry name" value="STERYL ACETYL HYDROLASE MUG81-RELATED"/>
    <property type="match status" value="1"/>
</dbReference>
<dbReference type="SUPFAM" id="SSF53474">
    <property type="entry name" value="alpha/beta-Hydrolases"/>
    <property type="match status" value="1"/>
</dbReference>
<keyword evidence="4" id="KW-1185">Reference proteome</keyword>
<feature type="domain" description="Alpha/beta hydrolase fold-3" evidence="2">
    <location>
        <begin position="118"/>
        <end position="337"/>
    </location>
</feature>
<dbReference type="InterPro" id="IPR013094">
    <property type="entry name" value="AB_hydrolase_3"/>
</dbReference>
<dbReference type="Pfam" id="PF07859">
    <property type="entry name" value="Abhydrolase_3"/>
    <property type="match status" value="1"/>
</dbReference>
<keyword evidence="1" id="KW-0378">Hydrolase</keyword>
<evidence type="ECO:0000256" key="1">
    <source>
        <dbReference type="ARBA" id="ARBA00022801"/>
    </source>
</evidence>
<sequence>MSSESGPNHPRNKLSVAETAQLVALALPLPAILPWTLVTSPFSSKFSRSRNWKIVLITKAILWLVSNSNRKQCRAIFGETRDSYDAFLKSQKWDPVVDDIGEDARLLWIGPKVTERVILHLHGGAFLFGVTPSAPAFWNHVRDNLAKRGKKAGIALLNYTFVPDGEFPTQLKQAIRALQYLLDSGVKPENIQLVGDSAGGNLIHQVLSHILHPVEGVPKLSLSAPLAGAYMMSPWMTLRDDPILHGNDGQDDMVYASTLAYWGGEVMKNCPSSSVPYVEANSAPEGWLEGVDKAVKRILISIGENEVLRDACFKYGKTLQKHHKDCSLFLDEGGVHVEPYLPFLVGVQDLGTVTPHLIDWMDQNFV</sequence>
<organism evidence="3 4">
    <name type="scientific">Agrocybe pediades</name>
    <dbReference type="NCBI Taxonomy" id="84607"/>
    <lineage>
        <taxon>Eukaryota</taxon>
        <taxon>Fungi</taxon>
        <taxon>Dikarya</taxon>
        <taxon>Basidiomycota</taxon>
        <taxon>Agaricomycotina</taxon>
        <taxon>Agaricomycetes</taxon>
        <taxon>Agaricomycetidae</taxon>
        <taxon>Agaricales</taxon>
        <taxon>Agaricineae</taxon>
        <taxon>Strophariaceae</taxon>
        <taxon>Agrocybe</taxon>
    </lineage>
</organism>
<proteinExistence type="predicted"/>
<evidence type="ECO:0000313" key="3">
    <source>
        <dbReference type="EMBL" id="KAF4611506.1"/>
    </source>
</evidence>
<comment type="caution">
    <text evidence="3">The sequence shown here is derived from an EMBL/GenBank/DDBJ whole genome shotgun (WGS) entry which is preliminary data.</text>
</comment>
<dbReference type="InterPro" id="IPR050300">
    <property type="entry name" value="GDXG_lipolytic_enzyme"/>
</dbReference>
<dbReference type="GO" id="GO:0016787">
    <property type="term" value="F:hydrolase activity"/>
    <property type="evidence" value="ECO:0007669"/>
    <property type="project" value="UniProtKB-KW"/>
</dbReference>
<dbReference type="AlphaFoldDB" id="A0A8H4QIQ1"/>
<dbReference type="PANTHER" id="PTHR48081">
    <property type="entry name" value="AB HYDROLASE SUPERFAMILY PROTEIN C4A8.06C"/>
    <property type="match status" value="1"/>
</dbReference>
<name>A0A8H4QIQ1_9AGAR</name>
<dbReference type="Proteomes" id="UP000521872">
    <property type="component" value="Unassembled WGS sequence"/>
</dbReference>